<evidence type="ECO:0000259" key="1">
    <source>
        <dbReference type="Pfam" id="PF04230"/>
    </source>
</evidence>
<sequence>MKIGILTCHDVYNFGATLQAYALCKYLNDNVGQAEIINYKPRYLYKLIDFMEVDVPKWKKNVFTRWFYRLFTAPSKFKYIKKYIRYKEFNQKYLKISTPTLKNNEDLKKVKKWDICICGSDQIWNSSTSPLGNDVAYFLGFHNGIKIAYAASFGGKNISARGKKYIETYLPMFKAISVREKSALDILKQCGINAVHVVDPVFLLNRNVWTNFVRMPQNMPRKYILAYGYDNSDEFSEALKEYANVTELPVVSINTKIFRNAGPREFIGLVQNATMVITTSFHATAFSIILHTPFIVAKTKNDDLFERIDNILTMSGLQNRKYSELMKMQNGILEKIDFERTDSCMKKYINESKLFLSNVVNIDD</sequence>
<organism evidence="2 3">
    <name type="scientific">[Ruminococcus] lactaris</name>
    <dbReference type="NCBI Taxonomy" id="46228"/>
    <lineage>
        <taxon>Bacteria</taxon>
        <taxon>Bacillati</taxon>
        <taxon>Bacillota</taxon>
        <taxon>Clostridia</taxon>
        <taxon>Lachnospirales</taxon>
        <taxon>Lachnospiraceae</taxon>
        <taxon>Mediterraneibacter</taxon>
    </lineage>
</organism>
<feature type="domain" description="Polysaccharide pyruvyl transferase" evidence="1">
    <location>
        <begin position="13"/>
        <end position="296"/>
    </location>
</feature>
<name>A0A3E4LIT6_9FIRM</name>
<dbReference type="Pfam" id="PF04230">
    <property type="entry name" value="PS_pyruv_trans"/>
    <property type="match status" value="1"/>
</dbReference>
<dbReference type="RefSeq" id="WP_117688585.1">
    <property type="nucleotide sequence ID" value="NZ_QSQN01000039.1"/>
</dbReference>
<proteinExistence type="predicted"/>
<dbReference type="EMBL" id="QSQN01000039">
    <property type="protein sequence ID" value="RGK37411.1"/>
    <property type="molecule type" value="Genomic_DNA"/>
</dbReference>
<comment type="caution">
    <text evidence="2">The sequence shown here is derived from an EMBL/GenBank/DDBJ whole genome shotgun (WGS) entry which is preliminary data.</text>
</comment>
<dbReference type="AlphaFoldDB" id="A0A3E4LIT6"/>
<evidence type="ECO:0000313" key="3">
    <source>
        <dbReference type="Proteomes" id="UP000260793"/>
    </source>
</evidence>
<dbReference type="Proteomes" id="UP000260793">
    <property type="component" value="Unassembled WGS sequence"/>
</dbReference>
<dbReference type="GO" id="GO:0016740">
    <property type="term" value="F:transferase activity"/>
    <property type="evidence" value="ECO:0007669"/>
    <property type="project" value="UniProtKB-KW"/>
</dbReference>
<protein>
    <submittedName>
        <fullName evidence="2">Polysaccharide pyruvyl transferase family protein</fullName>
    </submittedName>
</protein>
<gene>
    <name evidence="2" type="ORF">DXD17_12375</name>
</gene>
<evidence type="ECO:0000313" key="2">
    <source>
        <dbReference type="EMBL" id="RGK37411.1"/>
    </source>
</evidence>
<reference evidence="2 3" key="1">
    <citation type="submission" date="2018-08" db="EMBL/GenBank/DDBJ databases">
        <title>A genome reference for cultivated species of the human gut microbiota.</title>
        <authorList>
            <person name="Zou Y."/>
            <person name="Xue W."/>
            <person name="Luo G."/>
        </authorList>
    </citation>
    <scope>NUCLEOTIDE SEQUENCE [LARGE SCALE GENOMIC DNA]</scope>
    <source>
        <strain evidence="2 3">TF11-7</strain>
    </source>
</reference>
<dbReference type="InterPro" id="IPR007345">
    <property type="entry name" value="Polysacch_pyruvyl_Trfase"/>
</dbReference>
<keyword evidence="2" id="KW-0808">Transferase</keyword>
<accession>A0A3E4LIT6</accession>